<evidence type="ECO:0000313" key="2">
    <source>
        <dbReference type="Proteomes" id="UP000015834"/>
    </source>
</evidence>
<dbReference type="Proteomes" id="UP000015834">
    <property type="component" value="Unassembled WGS sequence"/>
</dbReference>
<proteinExistence type="predicted"/>
<protein>
    <submittedName>
        <fullName evidence="1">Uncharacterized protein</fullName>
    </submittedName>
</protein>
<sequence length="37" mass="4578">MSLNKLFTIKWNPKRWNNALKPYFLKFFKNIKADKAY</sequence>
<evidence type="ECO:0000313" key="1">
    <source>
        <dbReference type="EMBL" id="EQD96169.1"/>
    </source>
</evidence>
<comment type="caution">
    <text evidence="1">The sequence shown here is derived from an EMBL/GenBank/DDBJ whole genome shotgun (WGS) entry which is preliminary data.</text>
</comment>
<accession>T2SXF9</accession>
<organism evidence="1 2">
    <name type="scientific">Helicobacter pylori PZ5056</name>
    <dbReference type="NCBI Taxonomy" id="1337393"/>
    <lineage>
        <taxon>Bacteria</taxon>
        <taxon>Pseudomonadati</taxon>
        <taxon>Campylobacterota</taxon>
        <taxon>Epsilonproteobacteria</taxon>
        <taxon>Campylobacterales</taxon>
        <taxon>Helicobacteraceae</taxon>
        <taxon>Helicobacter</taxon>
    </lineage>
</organism>
<dbReference type="EMBL" id="ASYU01000230">
    <property type="protein sequence ID" value="EQD96169.1"/>
    <property type="molecule type" value="Genomic_DNA"/>
</dbReference>
<reference evidence="1 2" key="1">
    <citation type="journal article" date="2013" name="Genome Announc.">
        <title>Draft Genome Sequences of Helicobacter pylori Strains Isolated from Regions of Low and High Gastric Cancer Risk in Colombia.</title>
        <authorList>
            <person name="Sheh A."/>
            <person name="Piazuelo M.B."/>
            <person name="Wilson K.T."/>
            <person name="Correa P."/>
            <person name="Fox J.G."/>
        </authorList>
    </citation>
    <scope>NUCLEOTIDE SEQUENCE [LARGE SCALE GENOMIC DNA]</scope>
    <source>
        <strain evidence="1 2">PZ5056</strain>
    </source>
</reference>
<dbReference type="AlphaFoldDB" id="T2SXF9"/>
<name>T2SXF9_HELPX</name>
<gene>
    <name evidence="1" type="ORF">L933_08020</name>
</gene>
<dbReference type="PATRIC" id="fig|1337393.3.peg.1055"/>